<dbReference type="STRING" id="1285928.SAMN04487894_10575"/>
<evidence type="ECO:0000313" key="1">
    <source>
        <dbReference type="EMBL" id="SDC97443.1"/>
    </source>
</evidence>
<proteinExistence type="predicted"/>
<organism evidence="1 2">
    <name type="scientific">Niabella drilacis (strain DSM 25811 / CCM 8410 / CCUG 62505 / LMG 26954 / E90)</name>
    <dbReference type="NCBI Taxonomy" id="1285928"/>
    <lineage>
        <taxon>Bacteria</taxon>
        <taxon>Pseudomonadati</taxon>
        <taxon>Bacteroidota</taxon>
        <taxon>Chitinophagia</taxon>
        <taxon>Chitinophagales</taxon>
        <taxon>Chitinophagaceae</taxon>
        <taxon>Niabella</taxon>
    </lineage>
</organism>
<dbReference type="Proteomes" id="UP000198757">
    <property type="component" value="Unassembled WGS sequence"/>
</dbReference>
<evidence type="ECO:0000313" key="2">
    <source>
        <dbReference type="Proteomes" id="UP000198757"/>
    </source>
</evidence>
<keyword evidence="2" id="KW-1185">Reference proteome</keyword>
<accession>A0A1G6QZ19</accession>
<name>A0A1G6QZ19_NIADE</name>
<dbReference type="EMBL" id="FMZO01000005">
    <property type="protein sequence ID" value="SDC97443.1"/>
    <property type="molecule type" value="Genomic_DNA"/>
</dbReference>
<sequence>MSTITLFLYKGCIMQKMPLFNTKDKLSTVYKIMAVNFIRIEKVAQFIIEAPDDFVFEDVSNDVLLQMCNNAKQRINHHFIAVKTTSFSRCYKFIQKRAFT</sequence>
<protein>
    <submittedName>
        <fullName evidence="1">Uncharacterized protein</fullName>
    </submittedName>
</protein>
<reference evidence="2" key="1">
    <citation type="submission" date="2016-10" db="EMBL/GenBank/DDBJ databases">
        <authorList>
            <person name="Varghese N."/>
            <person name="Submissions S."/>
        </authorList>
    </citation>
    <scope>NUCLEOTIDE SEQUENCE [LARGE SCALE GENOMIC DNA]</scope>
    <source>
        <strain evidence="2">DSM 25811 / CCM 8410 / LMG 26954 / E90</strain>
    </source>
</reference>
<gene>
    <name evidence="1" type="ORF">SAMN04487894_10575</name>
</gene>
<dbReference type="AlphaFoldDB" id="A0A1G6QZ19"/>